<proteinExistence type="inferred from homology"/>
<dbReference type="GO" id="GO:0003677">
    <property type="term" value="F:DNA binding"/>
    <property type="evidence" value="ECO:0007669"/>
    <property type="project" value="InterPro"/>
</dbReference>
<evidence type="ECO:0000256" key="2">
    <source>
        <dbReference type="ARBA" id="ARBA00017703"/>
    </source>
</evidence>
<comment type="catalytic activity">
    <reaction evidence="8">
        <text>DNA(n) + a 2'-deoxyribonucleoside 5'-triphosphate = DNA(n+1) + diphosphate</text>
        <dbReference type="Rhea" id="RHEA:22508"/>
        <dbReference type="Rhea" id="RHEA-COMP:17339"/>
        <dbReference type="Rhea" id="RHEA-COMP:17340"/>
        <dbReference type="ChEBI" id="CHEBI:33019"/>
        <dbReference type="ChEBI" id="CHEBI:61560"/>
        <dbReference type="ChEBI" id="CHEBI:173112"/>
        <dbReference type="EC" id="2.7.7.7"/>
    </reaction>
</comment>
<keyword evidence="12" id="KW-1185">Reference proteome</keyword>
<comment type="similarity">
    <text evidence="7">Belongs to the DNA polymerase HolA subunit family.</text>
</comment>
<dbReference type="RefSeq" id="WP_084113893.1">
    <property type="nucleotide sequence ID" value="NZ_FWXH01000002.1"/>
</dbReference>
<evidence type="ECO:0000256" key="6">
    <source>
        <dbReference type="ARBA" id="ARBA00022932"/>
    </source>
</evidence>
<dbReference type="Proteomes" id="UP000192468">
    <property type="component" value="Unassembled WGS sequence"/>
</dbReference>
<gene>
    <name evidence="11" type="ORF">SAMN02745134_00728</name>
</gene>
<dbReference type="InterPro" id="IPR048466">
    <property type="entry name" value="DNA_pol3_delta-like_C"/>
</dbReference>
<feature type="domain" description="DNA polymerase III delta subunit-like C-terminal" evidence="10">
    <location>
        <begin position="221"/>
        <end position="339"/>
    </location>
</feature>
<dbReference type="SUPFAM" id="SSF52540">
    <property type="entry name" value="P-loop containing nucleoside triphosphate hydrolases"/>
    <property type="match status" value="1"/>
</dbReference>
<dbReference type="InterPro" id="IPR010372">
    <property type="entry name" value="DNA_pol3_delta_N"/>
</dbReference>
<dbReference type="Pfam" id="PF06144">
    <property type="entry name" value="DNA_pol3_delta"/>
    <property type="match status" value="1"/>
</dbReference>
<dbReference type="EC" id="2.7.7.7" evidence="1"/>
<organism evidence="11 12">
    <name type="scientific">Clostridium acidisoli DSM 12555</name>
    <dbReference type="NCBI Taxonomy" id="1121291"/>
    <lineage>
        <taxon>Bacteria</taxon>
        <taxon>Bacillati</taxon>
        <taxon>Bacillota</taxon>
        <taxon>Clostridia</taxon>
        <taxon>Eubacteriales</taxon>
        <taxon>Clostridiaceae</taxon>
        <taxon>Clostridium</taxon>
    </lineage>
</organism>
<dbReference type="STRING" id="1121291.SAMN02745134_00728"/>
<evidence type="ECO:0000259" key="9">
    <source>
        <dbReference type="Pfam" id="PF06144"/>
    </source>
</evidence>
<evidence type="ECO:0000256" key="5">
    <source>
        <dbReference type="ARBA" id="ARBA00022705"/>
    </source>
</evidence>
<dbReference type="GO" id="GO:0003887">
    <property type="term" value="F:DNA-directed DNA polymerase activity"/>
    <property type="evidence" value="ECO:0007669"/>
    <property type="project" value="UniProtKB-KW"/>
</dbReference>
<accession>A0A1W1X518</accession>
<protein>
    <recommendedName>
        <fullName evidence="2">DNA polymerase III subunit delta</fullName>
        <ecNumber evidence="1">2.7.7.7</ecNumber>
    </recommendedName>
</protein>
<keyword evidence="3" id="KW-0808">Transferase</keyword>
<dbReference type="PANTHER" id="PTHR34388">
    <property type="entry name" value="DNA POLYMERASE III SUBUNIT DELTA"/>
    <property type="match status" value="1"/>
</dbReference>
<evidence type="ECO:0000256" key="7">
    <source>
        <dbReference type="ARBA" id="ARBA00034754"/>
    </source>
</evidence>
<dbReference type="PANTHER" id="PTHR34388:SF1">
    <property type="entry name" value="DNA POLYMERASE III SUBUNIT DELTA"/>
    <property type="match status" value="1"/>
</dbReference>
<dbReference type="OrthoDB" id="9775929at2"/>
<dbReference type="Gene3D" id="1.10.8.60">
    <property type="match status" value="1"/>
</dbReference>
<evidence type="ECO:0000256" key="4">
    <source>
        <dbReference type="ARBA" id="ARBA00022695"/>
    </source>
</evidence>
<keyword evidence="6" id="KW-0239">DNA-directed DNA polymerase</keyword>
<dbReference type="InterPro" id="IPR008921">
    <property type="entry name" value="DNA_pol3_clamp-load_cplx_C"/>
</dbReference>
<dbReference type="NCBIfam" id="TIGR01128">
    <property type="entry name" value="holA"/>
    <property type="match status" value="1"/>
</dbReference>
<dbReference type="InterPro" id="IPR005790">
    <property type="entry name" value="DNA_polIII_delta"/>
</dbReference>
<dbReference type="GO" id="GO:0006261">
    <property type="term" value="P:DNA-templated DNA replication"/>
    <property type="evidence" value="ECO:0007669"/>
    <property type="project" value="TreeGrafter"/>
</dbReference>
<keyword evidence="5" id="KW-0235">DNA replication</keyword>
<dbReference type="SUPFAM" id="SSF48019">
    <property type="entry name" value="post-AAA+ oligomerization domain-like"/>
    <property type="match status" value="1"/>
</dbReference>
<evidence type="ECO:0000256" key="8">
    <source>
        <dbReference type="ARBA" id="ARBA00049244"/>
    </source>
</evidence>
<dbReference type="InterPro" id="IPR027417">
    <property type="entry name" value="P-loop_NTPase"/>
</dbReference>
<evidence type="ECO:0000259" key="10">
    <source>
        <dbReference type="Pfam" id="PF21694"/>
    </source>
</evidence>
<dbReference type="GO" id="GO:0009360">
    <property type="term" value="C:DNA polymerase III complex"/>
    <property type="evidence" value="ECO:0007669"/>
    <property type="project" value="InterPro"/>
</dbReference>
<dbReference type="AlphaFoldDB" id="A0A1W1X518"/>
<keyword evidence="4" id="KW-0548">Nucleotidyltransferase</keyword>
<dbReference type="Pfam" id="PF21694">
    <property type="entry name" value="DNA_pol3_delta_C"/>
    <property type="match status" value="1"/>
</dbReference>
<dbReference type="Gene3D" id="3.40.50.300">
    <property type="entry name" value="P-loop containing nucleotide triphosphate hydrolases"/>
    <property type="match status" value="1"/>
</dbReference>
<name>A0A1W1X518_9CLOT</name>
<feature type="domain" description="DNA polymerase III delta N-terminal" evidence="9">
    <location>
        <begin position="20"/>
        <end position="148"/>
    </location>
</feature>
<evidence type="ECO:0000256" key="1">
    <source>
        <dbReference type="ARBA" id="ARBA00012417"/>
    </source>
</evidence>
<sequence>MINFLDLENKIKKNEISNFYIFCGFNESLIKSSVNKISSKILNKDFIDLNYFEYDGNTVQYDEILNACETLPFMSEKKVVVVYRADFLTDRTKNVNKNGIDIVKKLKDYASNIPKHCTLIMYYVYDNDREKMSSKVKAFDKKACVVEFTKIKGAVLQRKVKELFDERKKNINKAELSFFCSEVENNMDIIKNEIDKLCDYVGERDIEREDILELASKKSDNDIFNLVDFLSQKRTELAINILDELMFRGEKPTSILSMIERQFNIMLNLKLGMDKGKGKEELSREFRIHPYVCEKMMVQCRNYTLKQLIKSEEICVETEKELKSQGSDDKIKLELLLIKTAMV</sequence>
<reference evidence="11 12" key="1">
    <citation type="submission" date="2017-04" db="EMBL/GenBank/DDBJ databases">
        <authorList>
            <person name="Afonso C.L."/>
            <person name="Miller P.J."/>
            <person name="Scott M.A."/>
            <person name="Spackman E."/>
            <person name="Goraichik I."/>
            <person name="Dimitrov K.M."/>
            <person name="Suarez D.L."/>
            <person name="Swayne D.E."/>
        </authorList>
    </citation>
    <scope>NUCLEOTIDE SEQUENCE [LARGE SCALE GENOMIC DNA]</scope>
    <source>
        <strain evidence="11 12">DSM 12555</strain>
    </source>
</reference>
<evidence type="ECO:0000313" key="12">
    <source>
        <dbReference type="Proteomes" id="UP000192468"/>
    </source>
</evidence>
<evidence type="ECO:0000313" key="11">
    <source>
        <dbReference type="EMBL" id="SMC19006.1"/>
    </source>
</evidence>
<dbReference type="EMBL" id="FWXH01000002">
    <property type="protein sequence ID" value="SMC19006.1"/>
    <property type="molecule type" value="Genomic_DNA"/>
</dbReference>
<evidence type="ECO:0000256" key="3">
    <source>
        <dbReference type="ARBA" id="ARBA00022679"/>
    </source>
</evidence>
<dbReference type="Gene3D" id="1.20.272.10">
    <property type="match status" value="1"/>
</dbReference>